<name>A0A7C5MWD0_9GAMM</name>
<evidence type="ECO:0000259" key="6">
    <source>
        <dbReference type="PROSITE" id="PS51186"/>
    </source>
</evidence>
<evidence type="ECO:0000313" key="7">
    <source>
        <dbReference type="EMBL" id="HHH12961.1"/>
    </source>
</evidence>
<keyword evidence="2 5" id="KW-0963">Cytoplasm</keyword>
<comment type="function">
    <text evidence="5">Acetylates the N-terminal alanine of ribosomal protein bS18.</text>
</comment>
<comment type="catalytic activity">
    <reaction evidence="5">
        <text>N-terminal L-alanyl-[ribosomal protein bS18] + acetyl-CoA = N-terminal N(alpha)-acetyl-L-alanyl-[ribosomal protein bS18] + CoA + H(+)</text>
        <dbReference type="Rhea" id="RHEA:43756"/>
        <dbReference type="Rhea" id="RHEA-COMP:10676"/>
        <dbReference type="Rhea" id="RHEA-COMP:10677"/>
        <dbReference type="ChEBI" id="CHEBI:15378"/>
        <dbReference type="ChEBI" id="CHEBI:57287"/>
        <dbReference type="ChEBI" id="CHEBI:57288"/>
        <dbReference type="ChEBI" id="CHEBI:64718"/>
        <dbReference type="ChEBI" id="CHEBI:83683"/>
        <dbReference type="EC" id="2.3.1.266"/>
    </reaction>
</comment>
<dbReference type="PROSITE" id="PS51186">
    <property type="entry name" value="GNAT"/>
    <property type="match status" value="1"/>
</dbReference>
<keyword evidence="3 5" id="KW-0808">Transferase</keyword>
<dbReference type="InterPro" id="IPR000182">
    <property type="entry name" value="GNAT_dom"/>
</dbReference>
<dbReference type="CDD" id="cd04301">
    <property type="entry name" value="NAT_SF"/>
    <property type="match status" value="1"/>
</dbReference>
<organism evidence="7">
    <name type="scientific">Thiolapillus brandeum</name>
    <dbReference type="NCBI Taxonomy" id="1076588"/>
    <lineage>
        <taxon>Bacteria</taxon>
        <taxon>Pseudomonadati</taxon>
        <taxon>Pseudomonadota</taxon>
        <taxon>Gammaproteobacteria</taxon>
        <taxon>Chromatiales</taxon>
        <taxon>Sedimenticolaceae</taxon>
        <taxon>Thiolapillus</taxon>
    </lineage>
</organism>
<dbReference type="Proteomes" id="UP000886100">
    <property type="component" value="Unassembled WGS sequence"/>
</dbReference>
<feature type="binding site" evidence="5">
    <location>
        <position position="116"/>
    </location>
    <ligand>
        <name>acetyl-CoA</name>
        <dbReference type="ChEBI" id="CHEBI:57288"/>
    </ligand>
</feature>
<reference evidence="7" key="1">
    <citation type="journal article" date="2020" name="mSystems">
        <title>Genome- and Community-Level Interaction Insights into Carbon Utilization and Element Cycling Functions of Hydrothermarchaeota in Hydrothermal Sediment.</title>
        <authorList>
            <person name="Zhou Z."/>
            <person name="Liu Y."/>
            <person name="Xu W."/>
            <person name="Pan J."/>
            <person name="Luo Z.H."/>
            <person name="Li M."/>
        </authorList>
    </citation>
    <scope>NUCLEOTIDE SEQUENCE [LARGE SCALE GENOMIC DNA]</scope>
    <source>
        <strain evidence="7">HyVt-535</strain>
    </source>
</reference>
<proteinExistence type="inferred from homology"/>
<comment type="similarity">
    <text evidence="1 5">Belongs to the acetyltransferase family. RimI subfamily.</text>
</comment>
<dbReference type="NCBIfam" id="TIGR01575">
    <property type="entry name" value="rimI"/>
    <property type="match status" value="1"/>
</dbReference>
<dbReference type="PANTHER" id="PTHR43420:SF51">
    <property type="entry name" value="PEPTIDYL-LYSINE N-ACETYLTRANSFERASE YIAC"/>
    <property type="match status" value="1"/>
</dbReference>
<evidence type="ECO:0000256" key="1">
    <source>
        <dbReference type="ARBA" id="ARBA00005395"/>
    </source>
</evidence>
<dbReference type="Gene3D" id="3.40.630.30">
    <property type="match status" value="1"/>
</dbReference>
<evidence type="ECO:0000256" key="3">
    <source>
        <dbReference type="ARBA" id="ARBA00022679"/>
    </source>
</evidence>
<keyword evidence="4 5" id="KW-0012">Acyltransferase</keyword>
<dbReference type="InterPro" id="IPR016181">
    <property type="entry name" value="Acyl_CoA_acyltransferase"/>
</dbReference>
<dbReference type="GO" id="GO:0008999">
    <property type="term" value="F:protein-N-terminal-alanine acetyltransferase activity"/>
    <property type="evidence" value="ECO:0007669"/>
    <property type="project" value="UniProtKB-UniRule"/>
</dbReference>
<feature type="active site" description="Proton acceptor" evidence="5">
    <location>
        <position position="111"/>
    </location>
</feature>
<evidence type="ECO:0000256" key="5">
    <source>
        <dbReference type="HAMAP-Rule" id="MF_02210"/>
    </source>
</evidence>
<dbReference type="InterPro" id="IPR050680">
    <property type="entry name" value="YpeA/RimI_acetyltransf"/>
</dbReference>
<comment type="caution">
    <text evidence="7">The sequence shown here is derived from an EMBL/GenBank/DDBJ whole genome shotgun (WGS) entry which is preliminary data.</text>
</comment>
<comment type="subcellular location">
    <subcellularLocation>
        <location evidence="5">Cytoplasm</location>
    </subcellularLocation>
</comment>
<dbReference type="InterPro" id="IPR043690">
    <property type="entry name" value="RimI"/>
</dbReference>
<evidence type="ECO:0000256" key="4">
    <source>
        <dbReference type="ARBA" id="ARBA00023315"/>
    </source>
</evidence>
<accession>A0A7C5MWD0</accession>
<dbReference type="Pfam" id="PF00583">
    <property type="entry name" value="Acetyltransf_1"/>
    <property type="match status" value="1"/>
</dbReference>
<sequence length="156" mass="17509">MSAVMQEPGLHLRPMREGDLAAVFANERAAYSHPWSMGILRDCLRVGYHCVVAERQGEMVGHAVLSTGAGEAHLLNLCVAPQCQGNGIGRRLLRRMLRLAREQEADTVYLEVRASNLAARTLYESEGFCEVGQRRGYYPHREQEREDAVIYAKPLL</sequence>
<feature type="active site" description="Proton donor" evidence="5">
    <location>
        <position position="123"/>
    </location>
</feature>
<dbReference type="SUPFAM" id="SSF55729">
    <property type="entry name" value="Acyl-CoA N-acyltransferases (Nat)"/>
    <property type="match status" value="1"/>
</dbReference>
<dbReference type="HAMAP" id="MF_02210">
    <property type="entry name" value="RimI"/>
    <property type="match status" value="1"/>
</dbReference>
<dbReference type="InterPro" id="IPR006464">
    <property type="entry name" value="AcTrfase_RimI/Ard1"/>
</dbReference>
<dbReference type="PANTHER" id="PTHR43420">
    <property type="entry name" value="ACETYLTRANSFERASE"/>
    <property type="match status" value="1"/>
</dbReference>
<dbReference type="AlphaFoldDB" id="A0A7C5MWD0"/>
<dbReference type="GO" id="GO:0005737">
    <property type="term" value="C:cytoplasm"/>
    <property type="evidence" value="ECO:0007669"/>
    <property type="project" value="UniProtKB-SubCell"/>
</dbReference>
<comment type="caution">
    <text evidence="5">Lacks conserved residue(s) required for the propagation of feature annotation.</text>
</comment>
<dbReference type="EMBL" id="DROM01000119">
    <property type="protein sequence ID" value="HHH12961.1"/>
    <property type="molecule type" value="Genomic_DNA"/>
</dbReference>
<protein>
    <recommendedName>
        <fullName evidence="5">[Ribosomal protein bS18]-alanine N-acetyltransferase</fullName>
        <ecNumber evidence="5">2.3.1.266</ecNumber>
    </recommendedName>
</protein>
<gene>
    <name evidence="5 7" type="primary">rimI</name>
    <name evidence="7" type="ORF">ENJ98_01880</name>
</gene>
<dbReference type="EC" id="2.3.1.266" evidence="5"/>
<feature type="domain" description="N-acetyltransferase" evidence="6">
    <location>
        <begin position="10"/>
        <end position="156"/>
    </location>
</feature>
<evidence type="ECO:0000256" key="2">
    <source>
        <dbReference type="ARBA" id="ARBA00022490"/>
    </source>
</evidence>